<organism evidence="2 3">
    <name type="scientific">Lasiosphaeris hirsuta</name>
    <dbReference type="NCBI Taxonomy" id="260670"/>
    <lineage>
        <taxon>Eukaryota</taxon>
        <taxon>Fungi</taxon>
        <taxon>Dikarya</taxon>
        <taxon>Ascomycota</taxon>
        <taxon>Pezizomycotina</taxon>
        <taxon>Sordariomycetes</taxon>
        <taxon>Sordariomycetidae</taxon>
        <taxon>Sordariales</taxon>
        <taxon>Lasiosphaeriaceae</taxon>
        <taxon>Lasiosphaeris</taxon>
    </lineage>
</organism>
<reference evidence="2" key="1">
    <citation type="submission" date="2023-06" db="EMBL/GenBank/DDBJ databases">
        <title>Genome-scale phylogeny and comparative genomics of the fungal order Sordariales.</title>
        <authorList>
            <consortium name="Lawrence Berkeley National Laboratory"/>
            <person name="Hensen N."/>
            <person name="Bonometti L."/>
            <person name="Westerberg I."/>
            <person name="Brannstrom I.O."/>
            <person name="Guillou S."/>
            <person name="Cros-Aarteil S."/>
            <person name="Calhoun S."/>
            <person name="Haridas S."/>
            <person name="Kuo A."/>
            <person name="Mondo S."/>
            <person name="Pangilinan J."/>
            <person name="Riley R."/>
            <person name="Labutti K."/>
            <person name="Andreopoulos B."/>
            <person name="Lipzen A."/>
            <person name="Chen C."/>
            <person name="Yanf M."/>
            <person name="Daum C."/>
            <person name="Ng V."/>
            <person name="Clum A."/>
            <person name="Steindorff A."/>
            <person name="Ohm R."/>
            <person name="Martin F."/>
            <person name="Silar P."/>
            <person name="Natvig D."/>
            <person name="Lalanne C."/>
            <person name="Gautier V."/>
            <person name="Ament-Velasquez S.L."/>
            <person name="Kruys A."/>
            <person name="Hutchinson M.I."/>
            <person name="Powell A.J."/>
            <person name="Barry K."/>
            <person name="Miller A.N."/>
            <person name="Grigoriev I.V."/>
            <person name="Debuchy R."/>
            <person name="Gladieux P."/>
            <person name="Thoren M.H."/>
            <person name="Johannesson H."/>
        </authorList>
    </citation>
    <scope>NUCLEOTIDE SEQUENCE</scope>
    <source>
        <strain evidence="2">SMH4607-1</strain>
    </source>
</reference>
<evidence type="ECO:0000313" key="3">
    <source>
        <dbReference type="Proteomes" id="UP001172102"/>
    </source>
</evidence>
<evidence type="ECO:0000256" key="1">
    <source>
        <dbReference type="SAM" id="MobiDB-lite"/>
    </source>
</evidence>
<dbReference type="Proteomes" id="UP001172102">
    <property type="component" value="Unassembled WGS sequence"/>
</dbReference>
<dbReference type="EMBL" id="JAUKUA010000006">
    <property type="protein sequence ID" value="KAK0708155.1"/>
    <property type="molecule type" value="Genomic_DNA"/>
</dbReference>
<feature type="region of interest" description="Disordered" evidence="1">
    <location>
        <begin position="503"/>
        <end position="527"/>
    </location>
</feature>
<accession>A0AA40DM14</accession>
<comment type="caution">
    <text evidence="2">The sequence shown here is derived from an EMBL/GenBank/DDBJ whole genome shotgun (WGS) entry which is preliminary data.</text>
</comment>
<dbReference type="AlphaFoldDB" id="A0AA40DM14"/>
<proteinExistence type="predicted"/>
<evidence type="ECO:0000313" key="2">
    <source>
        <dbReference type="EMBL" id="KAK0708155.1"/>
    </source>
</evidence>
<sequence>MTWKFFFSSSIVQYCCTFVTSCLLVRRNGLTFPLDQKVAQHVATNHRRVVSASLDYFSTPTHRHRRRPSDELTGMLRAIKMPVSPPATPLPTISLPATPPASSPSRVTYVGGFSDALEPLRLASGYFDEDGDMGKIKMSIENHQAATRYLRDKFGVNEFYICGIFAVLLCNNDTAIREGRLPILIGGLSALWREEQDGDFPPVLGGPAYGGRITVDESLVTIPEPLKPPKDQTIEQLATYIFTDCEAMTWINSCLIVELPKTDREEYLDCLNDLPGRFTNVPWAIQYHNGQLAQHEQRKRVIIPTPQRIEDDRNADETDYADLDSKFYPGSMLYSIDDSDNRAMSEVTAGVLVRKGAERRLTCAWHAWARFPLSRPDRLVIPQGKGKDDSEDNLNLLPEPNVAYITGRQGVSATQMPKLRRKPFIRDSVCGAVWLIISVAKSGGGKQGDDSIMEKGEVFAMCHYADLTSKYSPESGLYLMYAGTFDPLIKENWTIVPVEGVAEELNTPPPNPHPTTEESPSRRLRPR</sequence>
<gene>
    <name evidence="2" type="ORF">B0H67DRAFT_589440</name>
</gene>
<name>A0AA40DM14_9PEZI</name>
<protein>
    <submittedName>
        <fullName evidence="2">Uncharacterized protein</fullName>
    </submittedName>
</protein>
<dbReference type="PROSITE" id="PS51257">
    <property type="entry name" value="PROKAR_LIPOPROTEIN"/>
    <property type="match status" value="1"/>
</dbReference>
<keyword evidence="3" id="KW-1185">Reference proteome</keyword>